<dbReference type="InterPro" id="IPR002523">
    <property type="entry name" value="MgTranspt_CorA/ZnTranspt_ZntB"/>
</dbReference>
<accession>A0A2U8FMR8</accession>
<reference evidence="16 17" key="1">
    <citation type="submission" date="2018-05" db="EMBL/GenBank/DDBJ databases">
        <title>complete genome sequence of Aquabacterium olei NBRC 110486.</title>
        <authorList>
            <person name="Tang B."/>
            <person name="Chang J."/>
            <person name="Zhang L."/>
            <person name="Yang H."/>
        </authorList>
    </citation>
    <scope>NUCLEOTIDE SEQUENCE [LARGE SCALE GENOMIC DNA]</scope>
    <source>
        <strain evidence="16 17">NBRC 110486</strain>
    </source>
</reference>
<dbReference type="GO" id="GO:0005886">
    <property type="term" value="C:plasma membrane"/>
    <property type="evidence" value="ECO:0007669"/>
    <property type="project" value="UniProtKB-SubCell"/>
</dbReference>
<evidence type="ECO:0000256" key="4">
    <source>
        <dbReference type="ARBA" id="ARBA00022475"/>
    </source>
</evidence>
<evidence type="ECO:0000256" key="8">
    <source>
        <dbReference type="ARBA" id="ARBA00022842"/>
    </source>
</evidence>
<organism evidence="16 17">
    <name type="scientific">Aquabacterium olei</name>
    <dbReference type="NCBI Taxonomy" id="1296669"/>
    <lineage>
        <taxon>Bacteria</taxon>
        <taxon>Pseudomonadati</taxon>
        <taxon>Pseudomonadota</taxon>
        <taxon>Betaproteobacteria</taxon>
        <taxon>Burkholderiales</taxon>
        <taxon>Aquabacterium</taxon>
    </lineage>
</organism>
<keyword evidence="10" id="KW-0406">Ion transport</keyword>
<dbReference type="SUPFAM" id="SSF143865">
    <property type="entry name" value="CorA soluble domain-like"/>
    <property type="match status" value="1"/>
</dbReference>
<evidence type="ECO:0000256" key="1">
    <source>
        <dbReference type="ARBA" id="ARBA00004651"/>
    </source>
</evidence>
<evidence type="ECO:0000256" key="7">
    <source>
        <dbReference type="ARBA" id="ARBA00022833"/>
    </source>
</evidence>
<feature type="region of interest" description="Disordered" evidence="14">
    <location>
        <begin position="169"/>
        <end position="201"/>
    </location>
</feature>
<dbReference type="SUPFAM" id="SSF144083">
    <property type="entry name" value="Magnesium transport protein CorA, transmembrane region"/>
    <property type="match status" value="1"/>
</dbReference>
<keyword evidence="11 15" id="KW-0472">Membrane</keyword>
<keyword evidence="3" id="KW-0813">Transport</keyword>
<dbReference type="Pfam" id="PF01544">
    <property type="entry name" value="CorA"/>
    <property type="match status" value="1"/>
</dbReference>
<dbReference type="Gene3D" id="1.20.58.340">
    <property type="entry name" value="Magnesium transport protein CorA, transmembrane region"/>
    <property type="match status" value="2"/>
</dbReference>
<keyword evidence="4" id="KW-1003">Cell membrane</keyword>
<evidence type="ECO:0000256" key="13">
    <source>
        <dbReference type="ARBA" id="ARBA00045497"/>
    </source>
</evidence>
<dbReference type="PANTHER" id="PTHR46494:SF3">
    <property type="entry name" value="ZINC TRANSPORT PROTEIN ZNTB"/>
    <property type="match status" value="1"/>
</dbReference>
<dbReference type="EMBL" id="CP029210">
    <property type="protein sequence ID" value="AWI52263.1"/>
    <property type="molecule type" value="Genomic_DNA"/>
</dbReference>
<keyword evidence="5" id="KW-0997">Cell inner membrane</keyword>
<keyword evidence="7" id="KW-0862">Zinc</keyword>
<dbReference type="AlphaFoldDB" id="A0A2U8FMR8"/>
<comment type="function">
    <text evidence="13">Mediates influx of magnesium ions. Alternates between open and closed states. Activated by low cytoplasmic Mg(2+) levels. Inactive when cytoplasmic Mg(2+) levels are high.</text>
</comment>
<evidence type="ECO:0000256" key="11">
    <source>
        <dbReference type="ARBA" id="ARBA00023136"/>
    </source>
</evidence>
<dbReference type="GO" id="GO:0015087">
    <property type="term" value="F:cobalt ion transmembrane transporter activity"/>
    <property type="evidence" value="ECO:0007669"/>
    <property type="project" value="TreeGrafter"/>
</dbReference>
<gene>
    <name evidence="16" type="ORF">DEH84_01535</name>
</gene>
<keyword evidence="8" id="KW-0460">Magnesium</keyword>
<dbReference type="GO" id="GO:0050897">
    <property type="term" value="F:cobalt ion binding"/>
    <property type="evidence" value="ECO:0007669"/>
    <property type="project" value="TreeGrafter"/>
</dbReference>
<comment type="subcellular location">
    <subcellularLocation>
        <location evidence="1">Cell membrane</location>
        <topology evidence="1">Multi-pass membrane protein</topology>
    </subcellularLocation>
</comment>
<evidence type="ECO:0000256" key="12">
    <source>
        <dbReference type="ARBA" id="ARBA00034269"/>
    </source>
</evidence>
<dbReference type="CDD" id="cd12822">
    <property type="entry name" value="TmCorA-like"/>
    <property type="match status" value="1"/>
</dbReference>
<dbReference type="InterPro" id="IPR045863">
    <property type="entry name" value="CorA_TM1_TM2"/>
</dbReference>
<feature type="transmembrane region" description="Helical" evidence="15">
    <location>
        <begin position="401"/>
        <end position="421"/>
    </location>
</feature>
<evidence type="ECO:0000256" key="10">
    <source>
        <dbReference type="ARBA" id="ARBA00023065"/>
    </source>
</evidence>
<name>A0A2U8FMR8_9BURK</name>
<dbReference type="PANTHER" id="PTHR46494">
    <property type="entry name" value="CORA FAMILY METAL ION TRANSPORTER (EUROFUNG)"/>
    <property type="match status" value="1"/>
</dbReference>
<evidence type="ECO:0000256" key="14">
    <source>
        <dbReference type="SAM" id="MobiDB-lite"/>
    </source>
</evidence>
<keyword evidence="9 15" id="KW-1133">Transmembrane helix</keyword>
<comment type="catalytic activity">
    <reaction evidence="12">
        <text>Mg(2+)(in) = Mg(2+)(out)</text>
        <dbReference type="Rhea" id="RHEA:29827"/>
        <dbReference type="ChEBI" id="CHEBI:18420"/>
    </reaction>
</comment>
<evidence type="ECO:0000256" key="9">
    <source>
        <dbReference type="ARBA" id="ARBA00022989"/>
    </source>
</evidence>
<keyword evidence="6 15" id="KW-0812">Transmembrane</keyword>
<dbReference type="KEGG" id="aon:DEH84_01535"/>
<evidence type="ECO:0000256" key="15">
    <source>
        <dbReference type="SAM" id="Phobius"/>
    </source>
</evidence>
<feature type="transmembrane region" description="Helical" evidence="15">
    <location>
        <begin position="370"/>
        <end position="389"/>
    </location>
</feature>
<proteinExistence type="inferred from homology"/>
<evidence type="ECO:0000313" key="16">
    <source>
        <dbReference type="EMBL" id="AWI52263.1"/>
    </source>
</evidence>
<evidence type="ECO:0000313" key="17">
    <source>
        <dbReference type="Proteomes" id="UP000244892"/>
    </source>
</evidence>
<keyword evidence="17" id="KW-1185">Reference proteome</keyword>
<dbReference type="OrthoDB" id="9803416at2"/>
<evidence type="ECO:0000256" key="5">
    <source>
        <dbReference type="ARBA" id="ARBA00022519"/>
    </source>
</evidence>
<dbReference type="GO" id="GO:0015095">
    <property type="term" value="F:magnesium ion transmembrane transporter activity"/>
    <property type="evidence" value="ECO:0007669"/>
    <property type="project" value="TreeGrafter"/>
</dbReference>
<comment type="similarity">
    <text evidence="2">Belongs to the CorA metal ion transporter (MIT) (TC 1.A.35) family.</text>
</comment>
<evidence type="ECO:0000256" key="6">
    <source>
        <dbReference type="ARBA" id="ARBA00022692"/>
    </source>
</evidence>
<dbReference type="GO" id="GO:0000287">
    <property type="term" value="F:magnesium ion binding"/>
    <property type="evidence" value="ECO:0007669"/>
    <property type="project" value="TreeGrafter"/>
</dbReference>
<evidence type="ECO:0000256" key="3">
    <source>
        <dbReference type="ARBA" id="ARBA00022448"/>
    </source>
</evidence>
<evidence type="ECO:0000256" key="2">
    <source>
        <dbReference type="ARBA" id="ARBA00009765"/>
    </source>
</evidence>
<protein>
    <submittedName>
        <fullName evidence="16">Magnesium transporter CorA</fullName>
    </submittedName>
</protein>
<dbReference type="Proteomes" id="UP000244892">
    <property type="component" value="Chromosome"/>
</dbReference>
<dbReference type="InterPro" id="IPR045861">
    <property type="entry name" value="CorA_cytoplasmic_dom"/>
</dbReference>
<sequence length="429" mass="48494">MSPWKPRPSCAPDPGPHGGDRVRFFLINDQFTELPGWPASLPSHGFLWVTSARRVFEVQLTEVQRHLQRLAGGSLVDLHVSDLLNPQLPSQYDYTSWYDLLVFRRLAAGQGTAHLFLDDERGTASSARKALAAIDTSPVGFAVFDRVLLTVHPADCSVRDFFETRLSQLGQGPQDGLGAPRSEPQLAPADAPARTGDEDGHLSADAVLHGLSESLPHRTEGRGPSRLPPSPADLMLRIVNHMVDSYLDLRRLLTRQLGYLQQEMLHNRNRFRNWQALLESRNTLHMLEDTCEDQRSAVQEWLDALEDWPMPQDPQTAREREVLRVRSRDVQEHIERVLSHVRRLESSSESAVQMHFSLQGSRTNEIMRTLTVLTAIFLPLNLITGIFGMNFDMLPLIHEAAGFWIALGLMGAVVVGLVWWFRRQRYIDS</sequence>
<dbReference type="FunFam" id="1.20.58.340:FF:000004">
    <property type="entry name" value="Magnesium transport protein CorA"/>
    <property type="match status" value="1"/>
</dbReference>